<keyword evidence="2" id="KW-1185">Reference proteome</keyword>
<sequence length="182" mass="20131">MSAVVKISDRMRQQAFDFYAHHENVPLNAIATFLGVSRDRFWRLRRHWGWPARGEATASAGNIESSCEVRPIAEAALPTRTGLREAAASLAHVTHIRLDALIRDQAGSADIDHDRTARTLAAYAKTLTIAQSLLEQDGTALHEPEADEPQPRSLHDLRDELASHLERIVAEEEARGSDGILV</sequence>
<reference evidence="1 2" key="1">
    <citation type="journal article" date="2019" name="Microorganisms">
        <title>Genome Insights into the Novel Species Microvirga brassicacearum, a Rapeseed Endophyte with Biotechnological Potential.</title>
        <authorList>
            <person name="Jimenez-Gomez A."/>
            <person name="Saati-Santamaria Z."/>
            <person name="Igual J.M."/>
            <person name="Rivas R."/>
            <person name="Mateos P.F."/>
            <person name="Garcia-Fraile P."/>
        </authorList>
    </citation>
    <scope>NUCLEOTIDE SEQUENCE [LARGE SCALE GENOMIC DNA]</scope>
    <source>
        <strain evidence="1 2">CDVBN77</strain>
    </source>
</reference>
<proteinExistence type="predicted"/>
<dbReference type="EMBL" id="VCMV01000038">
    <property type="protein sequence ID" value="KAB0265255.1"/>
    <property type="molecule type" value="Genomic_DNA"/>
</dbReference>
<gene>
    <name evidence="1" type="ORF">FEZ63_19215</name>
</gene>
<comment type="caution">
    <text evidence="1">The sequence shown here is derived from an EMBL/GenBank/DDBJ whole genome shotgun (WGS) entry which is preliminary data.</text>
</comment>
<protein>
    <submittedName>
        <fullName evidence="1">Uncharacterized protein</fullName>
    </submittedName>
</protein>
<organism evidence="1 2">
    <name type="scientific">Microvirga brassicacearum</name>
    <dbReference type="NCBI Taxonomy" id="2580413"/>
    <lineage>
        <taxon>Bacteria</taxon>
        <taxon>Pseudomonadati</taxon>
        <taxon>Pseudomonadota</taxon>
        <taxon>Alphaproteobacteria</taxon>
        <taxon>Hyphomicrobiales</taxon>
        <taxon>Methylobacteriaceae</taxon>
        <taxon>Microvirga</taxon>
    </lineage>
</organism>
<dbReference type="AlphaFoldDB" id="A0A5N3P6E3"/>
<evidence type="ECO:0000313" key="1">
    <source>
        <dbReference type="EMBL" id="KAB0265255.1"/>
    </source>
</evidence>
<name>A0A5N3P6E3_9HYPH</name>
<dbReference type="OrthoDB" id="8020051at2"/>
<dbReference type="Proteomes" id="UP000325684">
    <property type="component" value="Unassembled WGS sequence"/>
</dbReference>
<accession>A0A5N3P6E3</accession>
<dbReference type="RefSeq" id="WP_150947508.1">
    <property type="nucleotide sequence ID" value="NZ_VCMV01000038.1"/>
</dbReference>
<evidence type="ECO:0000313" key="2">
    <source>
        <dbReference type="Proteomes" id="UP000325684"/>
    </source>
</evidence>